<keyword evidence="9 11" id="KW-0472">Membrane</keyword>
<dbReference type="Pfam" id="PF00905">
    <property type="entry name" value="Transpeptidase"/>
    <property type="match status" value="1"/>
</dbReference>
<evidence type="ECO:0000256" key="10">
    <source>
        <dbReference type="ARBA" id="ARBA00023316"/>
    </source>
</evidence>
<evidence type="ECO:0000256" key="1">
    <source>
        <dbReference type="ARBA" id="ARBA00004167"/>
    </source>
</evidence>
<dbReference type="InterPro" id="IPR012338">
    <property type="entry name" value="Beta-lactam/transpept-like"/>
</dbReference>
<comment type="caution">
    <text evidence="14">The sequence shown here is derived from an EMBL/GenBank/DDBJ whole genome shotgun (WGS) entry which is preliminary data.</text>
</comment>
<dbReference type="GO" id="GO:0008360">
    <property type="term" value="P:regulation of cell shape"/>
    <property type="evidence" value="ECO:0007669"/>
    <property type="project" value="UniProtKB-KW"/>
</dbReference>
<reference evidence="14 15" key="1">
    <citation type="submission" date="2018-08" db="EMBL/GenBank/DDBJ databases">
        <title>A genome reference for cultivated species of the human gut microbiota.</title>
        <authorList>
            <person name="Zou Y."/>
            <person name="Xue W."/>
            <person name="Luo G."/>
        </authorList>
    </citation>
    <scope>NUCLEOTIDE SEQUENCE [LARGE SCALE GENOMIC DNA]</scope>
    <source>
        <strain evidence="14 15">AF15-20</strain>
    </source>
</reference>
<keyword evidence="4" id="KW-1003">Cell membrane</keyword>
<evidence type="ECO:0000256" key="4">
    <source>
        <dbReference type="ARBA" id="ARBA00022475"/>
    </source>
</evidence>
<proteinExistence type="inferred from homology"/>
<dbReference type="EMBL" id="QRYQ01000028">
    <property type="protein sequence ID" value="RGU89510.1"/>
    <property type="molecule type" value="Genomic_DNA"/>
</dbReference>
<dbReference type="Gene3D" id="3.90.1310.10">
    <property type="entry name" value="Penicillin-binding protein 2a (Domain 2)"/>
    <property type="match status" value="1"/>
</dbReference>
<feature type="domain" description="Penicillin-binding protein transpeptidase" evidence="12">
    <location>
        <begin position="360"/>
        <end position="664"/>
    </location>
</feature>
<dbReference type="Proteomes" id="UP000265489">
    <property type="component" value="Unassembled WGS sequence"/>
</dbReference>
<evidence type="ECO:0000256" key="6">
    <source>
        <dbReference type="ARBA" id="ARBA00022960"/>
    </source>
</evidence>
<evidence type="ECO:0000256" key="9">
    <source>
        <dbReference type="ARBA" id="ARBA00023136"/>
    </source>
</evidence>
<protein>
    <submittedName>
        <fullName evidence="14">Penicillin-binding protein 2</fullName>
    </submittedName>
</protein>
<dbReference type="AlphaFoldDB" id="A0A395W7K6"/>
<evidence type="ECO:0000313" key="15">
    <source>
        <dbReference type="Proteomes" id="UP000265489"/>
    </source>
</evidence>
<comment type="subcellular location">
    <subcellularLocation>
        <location evidence="2">Cell membrane</location>
    </subcellularLocation>
    <subcellularLocation>
        <location evidence="1">Membrane</location>
        <topology evidence="1">Single-pass membrane protein</topology>
    </subcellularLocation>
</comment>
<comment type="similarity">
    <text evidence="3">Belongs to the transpeptidase family.</text>
</comment>
<evidence type="ECO:0000259" key="12">
    <source>
        <dbReference type="Pfam" id="PF00905"/>
    </source>
</evidence>
<dbReference type="SUPFAM" id="SSF56601">
    <property type="entry name" value="beta-lactamase/transpeptidase-like"/>
    <property type="match status" value="1"/>
</dbReference>
<dbReference type="GO" id="GO:0071555">
    <property type="term" value="P:cell wall organization"/>
    <property type="evidence" value="ECO:0007669"/>
    <property type="project" value="UniProtKB-KW"/>
</dbReference>
<dbReference type="SUPFAM" id="SSF56519">
    <property type="entry name" value="Penicillin binding protein dimerisation domain"/>
    <property type="match status" value="1"/>
</dbReference>
<evidence type="ECO:0000256" key="11">
    <source>
        <dbReference type="SAM" id="Phobius"/>
    </source>
</evidence>
<evidence type="ECO:0000259" key="13">
    <source>
        <dbReference type="Pfam" id="PF03717"/>
    </source>
</evidence>
<feature type="domain" description="Penicillin-binding protein dimerisation" evidence="13">
    <location>
        <begin position="61"/>
        <end position="311"/>
    </location>
</feature>
<dbReference type="GO" id="GO:0005886">
    <property type="term" value="C:plasma membrane"/>
    <property type="evidence" value="ECO:0007669"/>
    <property type="project" value="UniProtKB-SubCell"/>
</dbReference>
<keyword evidence="5 11" id="KW-0812">Transmembrane</keyword>
<feature type="transmembrane region" description="Helical" evidence="11">
    <location>
        <begin position="18"/>
        <end position="38"/>
    </location>
</feature>
<evidence type="ECO:0000256" key="8">
    <source>
        <dbReference type="ARBA" id="ARBA00022989"/>
    </source>
</evidence>
<accession>A0A395W7K6</accession>
<dbReference type="InterPro" id="IPR036138">
    <property type="entry name" value="PBP_dimer_sf"/>
</dbReference>
<dbReference type="Pfam" id="PF03717">
    <property type="entry name" value="PBP_dimer"/>
    <property type="match status" value="1"/>
</dbReference>
<dbReference type="GO" id="GO:0008658">
    <property type="term" value="F:penicillin binding"/>
    <property type="evidence" value="ECO:0007669"/>
    <property type="project" value="InterPro"/>
</dbReference>
<name>A0A395W7K6_9FIRM</name>
<evidence type="ECO:0000313" key="14">
    <source>
        <dbReference type="EMBL" id="RGU89510.1"/>
    </source>
</evidence>
<evidence type="ECO:0000256" key="3">
    <source>
        <dbReference type="ARBA" id="ARBA00007171"/>
    </source>
</evidence>
<dbReference type="InterPro" id="IPR005311">
    <property type="entry name" value="PBP_dimer"/>
</dbReference>
<dbReference type="PANTHER" id="PTHR30627:SF2">
    <property type="entry name" value="PEPTIDOGLYCAN D,D-TRANSPEPTIDASE MRDA"/>
    <property type="match status" value="1"/>
</dbReference>
<organism evidence="14 15">
    <name type="scientific">Holdemanella biformis</name>
    <dbReference type="NCBI Taxonomy" id="1735"/>
    <lineage>
        <taxon>Bacteria</taxon>
        <taxon>Bacillati</taxon>
        <taxon>Bacillota</taxon>
        <taxon>Erysipelotrichia</taxon>
        <taxon>Erysipelotrichales</taxon>
        <taxon>Erysipelotrichaceae</taxon>
        <taxon>Holdemanella</taxon>
    </lineage>
</organism>
<sequence>MKRARQTISVDQVISNRILILAVSITVCFLIIFLRLFYLQIVSYNDYTAKREDYTSIKQYTSAPRGQIYDCKGRILAKTVVSHNIVFTSPNNMDSDDYELYAKRIVKVFRVSAKDFTEEDKKQAYITYKSFLSPNDSEYAANHLLTSKELKQYKNGAWGDNAESKRYQILMNRIGKKQIGEMTQSELKMCVIYQRMIANQSTGQENVVLEDVSDDDVAYLVEHKTEFPGFDVDFGGWKREYPYGESLSDVLGSVTTSTQGLPSELSSYYLSKGYQLNASVGKSGLEYQYNDLLAGTPEIAKITYNSKGLAQKEVVQEAKKGYDIHLSIDIDLQTSLDDILKKTLNEYGGSANRENFKSLFTTVLNAKDGSVLAMSGYQMDLDTKGMTYFSTGNYMSLVNPGSCIKGATVYMGESEHVMSPGETIVDKTMNIGGQEFSSYKDYGTVDDIMALEVSSNIYMFNVAIRLANASYQEEQPLYVNDLQGTLNKMRGYYSMFGLGNKTGIDAPNEASGYMGYGAEPGMLLYYSIGQFDMYSPLQLATYGATIASNGNLYKPRFMSYATEVNSQEVVVTNAKKIKSKLPEKNAAYLDRVKQGFSACVSSGYCGDPMQPFAGRVSAKTGTAEVGDWTTANLVGYAPSDDATMAFACSAPTSSINDQSVSPNICSNMVMPEFIQKYFELYPAS</sequence>
<dbReference type="Gene3D" id="1.10.10.1230">
    <property type="entry name" value="Penicillin-binding protein, N-terminal non-catalytic domain, head sub-domain"/>
    <property type="match status" value="1"/>
</dbReference>
<dbReference type="Gene3D" id="3.40.710.10">
    <property type="entry name" value="DD-peptidase/beta-lactamase superfamily"/>
    <property type="match status" value="1"/>
</dbReference>
<evidence type="ECO:0000256" key="7">
    <source>
        <dbReference type="ARBA" id="ARBA00022984"/>
    </source>
</evidence>
<keyword evidence="10" id="KW-0961">Cell wall biogenesis/degradation</keyword>
<evidence type="ECO:0000256" key="5">
    <source>
        <dbReference type="ARBA" id="ARBA00022692"/>
    </source>
</evidence>
<dbReference type="GO" id="GO:0071972">
    <property type="term" value="F:peptidoglycan L,D-transpeptidase activity"/>
    <property type="evidence" value="ECO:0007669"/>
    <property type="project" value="TreeGrafter"/>
</dbReference>
<dbReference type="InterPro" id="IPR001460">
    <property type="entry name" value="PCN-bd_Tpept"/>
</dbReference>
<dbReference type="GO" id="GO:0009252">
    <property type="term" value="P:peptidoglycan biosynthetic process"/>
    <property type="evidence" value="ECO:0007669"/>
    <property type="project" value="UniProtKB-KW"/>
</dbReference>
<dbReference type="PANTHER" id="PTHR30627">
    <property type="entry name" value="PEPTIDOGLYCAN D,D-TRANSPEPTIDASE"/>
    <property type="match status" value="1"/>
</dbReference>
<keyword evidence="8 11" id="KW-1133">Transmembrane helix</keyword>
<evidence type="ECO:0000256" key="2">
    <source>
        <dbReference type="ARBA" id="ARBA00004236"/>
    </source>
</evidence>
<keyword evidence="6" id="KW-0133">Cell shape</keyword>
<gene>
    <name evidence="14" type="ORF">DWW32_11080</name>
</gene>
<dbReference type="InterPro" id="IPR050515">
    <property type="entry name" value="Beta-lactam/transpept"/>
</dbReference>
<keyword evidence="7" id="KW-0573">Peptidoglycan synthesis</keyword>